<evidence type="ECO:0000313" key="3">
    <source>
        <dbReference type="Proteomes" id="UP000001072"/>
    </source>
</evidence>
<keyword evidence="3" id="KW-1185">Reference proteome</keyword>
<dbReference type="PANTHER" id="PTHR15615">
    <property type="match status" value="1"/>
</dbReference>
<feature type="region of interest" description="Disordered" evidence="1">
    <location>
        <begin position="84"/>
        <end position="239"/>
    </location>
</feature>
<dbReference type="CDD" id="cd20558">
    <property type="entry name" value="CYCLIN_ScPCL7-like"/>
    <property type="match status" value="1"/>
</dbReference>
<feature type="region of interest" description="Disordered" evidence="1">
    <location>
        <begin position="285"/>
        <end position="359"/>
    </location>
</feature>
<dbReference type="Pfam" id="PF08613">
    <property type="entry name" value="Cyclin"/>
    <property type="match status" value="1"/>
</dbReference>
<feature type="compositionally biased region" description="Polar residues" evidence="1">
    <location>
        <begin position="550"/>
        <end position="570"/>
    </location>
</feature>
<dbReference type="HOGENOM" id="CLU_478235_0_0_1"/>
<proteinExistence type="predicted"/>
<name>F4RRX1_MELLP</name>
<feature type="region of interest" description="Disordered" evidence="1">
    <location>
        <begin position="519"/>
        <end position="570"/>
    </location>
</feature>
<feature type="compositionally biased region" description="Polar residues" evidence="1">
    <location>
        <begin position="84"/>
        <end position="102"/>
    </location>
</feature>
<dbReference type="InParanoid" id="F4RRX1"/>
<feature type="compositionally biased region" description="Polar residues" evidence="1">
    <location>
        <begin position="58"/>
        <end position="72"/>
    </location>
</feature>
<dbReference type="InterPro" id="IPR013922">
    <property type="entry name" value="Cyclin_PHO80-like"/>
</dbReference>
<feature type="compositionally biased region" description="Low complexity" evidence="1">
    <location>
        <begin position="184"/>
        <end position="198"/>
    </location>
</feature>
<dbReference type="PANTHER" id="PTHR15615:SF94">
    <property type="entry name" value="PHO85 CYCLIN-6-RELATED"/>
    <property type="match status" value="1"/>
</dbReference>
<gene>
    <name evidence="2" type="ORF">MELLADRAFT_88491</name>
</gene>
<dbReference type="GeneID" id="18934892"/>
<dbReference type="eggNOG" id="KOG1674">
    <property type="taxonomic scope" value="Eukaryota"/>
</dbReference>
<dbReference type="GO" id="GO:0019901">
    <property type="term" value="F:protein kinase binding"/>
    <property type="evidence" value="ECO:0007669"/>
    <property type="project" value="InterPro"/>
</dbReference>
<sequence>MLTTATLLTSNDHRLRTLHQPHPNPNQHKPRSKHTSHLPLSSLTSTALPTRPRTATTINVPSPTINPDHQSITDQTFHSVNTLSQAPNLSPTQSLRRASSTPVLLHRVPSCNSKRKTRAGTLSPVELRSAPTPQTTTSALSKPDPSPTLKDSSIPPPSISNLQKKAKRKSEMKSWEASGSVAATGTPTFSPSFPIPSTRTQGSSPELGPRTPIASARVKSNDSPLQSEPPIIDPSPAALRRSKAEERRRKKHIDFTTYPQSELILRLATLLQQIAVSNDRIDEPRSATGATAMSEWSLPRGSRRPSTGSALSSPGATWNRRTVKATERPDQSPTVAYFQQHQNQSETRSGNGTPNLEEESFEFGQLRASNGLHPNHLTTASKTALTSPSALLTFHAKHVPQITIEAYLRRIQKYCPMTNEVFVGVLVYLDRMSGIRGPGGEQFVIDSWNVHRFLIATVTATSKFFSDVFYTNSRYAKVGGLPLKELDQLELQFLLLNDFRLMISNEELNKYGAQLLAPFPNENQDDEEEDEVESGNLDYRPLSWSEESSEATITPGSPGSVVTASSFNSS</sequence>
<feature type="compositionally biased region" description="Polar residues" evidence="1">
    <location>
        <begin position="304"/>
        <end position="320"/>
    </location>
</feature>
<feature type="compositionally biased region" description="Polar residues" evidence="1">
    <location>
        <begin position="131"/>
        <end position="140"/>
    </location>
</feature>
<protein>
    <recommendedName>
        <fullName evidence="4">Cyclin-domain-containing protein</fullName>
    </recommendedName>
</protein>
<dbReference type="VEuPathDB" id="FungiDB:MELLADRAFT_88491"/>
<dbReference type="RefSeq" id="XP_007411843.1">
    <property type="nucleotide sequence ID" value="XM_007411781.1"/>
</dbReference>
<dbReference type="GO" id="GO:0016538">
    <property type="term" value="F:cyclin-dependent protein serine/threonine kinase regulator activity"/>
    <property type="evidence" value="ECO:0007669"/>
    <property type="project" value="TreeGrafter"/>
</dbReference>
<feature type="region of interest" description="Disordered" evidence="1">
    <location>
        <begin position="1"/>
        <end position="72"/>
    </location>
</feature>
<feature type="compositionally biased region" description="Polar residues" evidence="1">
    <location>
        <begin position="1"/>
        <end position="10"/>
    </location>
</feature>
<organism evidence="3">
    <name type="scientific">Melampsora larici-populina (strain 98AG31 / pathotype 3-4-7)</name>
    <name type="common">Poplar leaf rust fungus</name>
    <dbReference type="NCBI Taxonomy" id="747676"/>
    <lineage>
        <taxon>Eukaryota</taxon>
        <taxon>Fungi</taxon>
        <taxon>Dikarya</taxon>
        <taxon>Basidiomycota</taxon>
        <taxon>Pucciniomycotina</taxon>
        <taxon>Pucciniomycetes</taxon>
        <taxon>Pucciniales</taxon>
        <taxon>Melampsoraceae</taxon>
        <taxon>Melampsora</taxon>
    </lineage>
</organism>
<feature type="compositionally biased region" description="Acidic residues" evidence="1">
    <location>
        <begin position="523"/>
        <end position="533"/>
    </location>
</feature>
<evidence type="ECO:0008006" key="4">
    <source>
        <dbReference type="Google" id="ProtNLM"/>
    </source>
</evidence>
<dbReference type="Proteomes" id="UP000001072">
    <property type="component" value="Unassembled WGS sequence"/>
</dbReference>
<evidence type="ECO:0000256" key="1">
    <source>
        <dbReference type="SAM" id="MobiDB-lite"/>
    </source>
</evidence>
<dbReference type="AlphaFoldDB" id="F4RRX1"/>
<dbReference type="KEGG" id="mlr:MELLADRAFT_88491"/>
<reference evidence="3" key="1">
    <citation type="journal article" date="2011" name="Proc. Natl. Acad. Sci. U.S.A.">
        <title>Obligate biotrophy features unraveled by the genomic analysis of rust fungi.</title>
        <authorList>
            <person name="Duplessis S."/>
            <person name="Cuomo C.A."/>
            <person name="Lin Y.-C."/>
            <person name="Aerts A."/>
            <person name="Tisserant E."/>
            <person name="Veneault-Fourrey C."/>
            <person name="Joly D.L."/>
            <person name="Hacquard S."/>
            <person name="Amselem J."/>
            <person name="Cantarel B.L."/>
            <person name="Chiu R."/>
            <person name="Coutinho P.M."/>
            <person name="Feau N."/>
            <person name="Field M."/>
            <person name="Frey P."/>
            <person name="Gelhaye E."/>
            <person name="Goldberg J."/>
            <person name="Grabherr M.G."/>
            <person name="Kodira C.D."/>
            <person name="Kohler A."/>
            <person name="Kuees U."/>
            <person name="Lindquist E.A."/>
            <person name="Lucas S.M."/>
            <person name="Mago R."/>
            <person name="Mauceli E."/>
            <person name="Morin E."/>
            <person name="Murat C."/>
            <person name="Pangilinan J.L."/>
            <person name="Park R."/>
            <person name="Pearson M."/>
            <person name="Quesneville H."/>
            <person name="Rouhier N."/>
            <person name="Sakthikumar S."/>
            <person name="Salamov A.A."/>
            <person name="Schmutz J."/>
            <person name="Selles B."/>
            <person name="Shapiro H."/>
            <person name="Tanguay P."/>
            <person name="Tuskan G.A."/>
            <person name="Henrissat B."/>
            <person name="Van de Peer Y."/>
            <person name="Rouze P."/>
            <person name="Ellis J.G."/>
            <person name="Dodds P.N."/>
            <person name="Schein J.E."/>
            <person name="Zhong S."/>
            <person name="Hamelin R.C."/>
            <person name="Grigoriev I.V."/>
            <person name="Szabo L.J."/>
            <person name="Martin F."/>
        </authorList>
    </citation>
    <scope>NUCLEOTIDE SEQUENCE [LARGE SCALE GENOMIC DNA]</scope>
    <source>
        <strain evidence="3">98AG31 / pathotype 3-4-7</strain>
    </source>
</reference>
<feature type="compositionally biased region" description="Low complexity" evidence="1">
    <location>
        <begin position="37"/>
        <end position="57"/>
    </location>
</feature>
<dbReference type="GO" id="GO:0000307">
    <property type="term" value="C:cyclin-dependent protein kinase holoenzyme complex"/>
    <property type="evidence" value="ECO:0007669"/>
    <property type="project" value="TreeGrafter"/>
</dbReference>
<dbReference type="EMBL" id="GL883116">
    <property type="protein sequence ID" value="EGG04752.1"/>
    <property type="molecule type" value="Genomic_DNA"/>
</dbReference>
<dbReference type="OrthoDB" id="1060854at2759"/>
<feature type="compositionally biased region" description="Polar residues" evidence="1">
    <location>
        <begin position="331"/>
        <end position="354"/>
    </location>
</feature>
<evidence type="ECO:0000313" key="2">
    <source>
        <dbReference type="EMBL" id="EGG04752.1"/>
    </source>
</evidence>
<dbReference type="STRING" id="747676.F4RRX1"/>
<accession>F4RRX1</accession>
<dbReference type="GO" id="GO:0005634">
    <property type="term" value="C:nucleus"/>
    <property type="evidence" value="ECO:0007669"/>
    <property type="project" value="TreeGrafter"/>
</dbReference>
<dbReference type="Gene3D" id="1.10.472.10">
    <property type="entry name" value="Cyclin-like"/>
    <property type="match status" value="1"/>
</dbReference>